<gene>
    <name evidence="1" type="ORF">FGL98_05915</name>
</gene>
<comment type="caution">
    <text evidence="1">The sequence shown here is derived from an EMBL/GenBank/DDBJ whole genome shotgun (WGS) entry which is preliminary data.</text>
</comment>
<dbReference type="AlphaFoldDB" id="A0A563E4X5"/>
<dbReference type="NCBIfam" id="NF033564">
    <property type="entry name" value="transpos_ISAs1"/>
    <property type="match status" value="1"/>
</dbReference>
<organism evidence="1 2">
    <name type="scientific">Leekyejoonella antrihumi</name>
    <dbReference type="NCBI Taxonomy" id="1660198"/>
    <lineage>
        <taxon>Bacteria</taxon>
        <taxon>Bacillati</taxon>
        <taxon>Actinomycetota</taxon>
        <taxon>Actinomycetes</taxon>
        <taxon>Micrococcales</taxon>
        <taxon>Dermacoccaceae</taxon>
        <taxon>Leekyejoonella</taxon>
    </lineage>
</organism>
<reference evidence="1 2" key="2">
    <citation type="submission" date="2019-08" db="EMBL/GenBank/DDBJ databases">
        <title>Jejuicoccus antrihumi gen. nov., sp. nov., a new member of the family Dermacoccaceae isolated from a cave.</title>
        <authorList>
            <person name="Schumann P."/>
            <person name="Kim I.S."/>
        </authorList>
    </citation>
    <scope>NUCLEOTIDE SEQUENCE [LARGE SCALE GENOMIC DNA]</scope>
    <source>
        <strain evidence="1 2">C5-26</strain>
    </source>
</reference>
<dbReference type="PANTHER" id="PTHR30298:SF0">
    <property type="entry name" value="PROTEIN YBFL-RELATED"/>
    <property type="match status" value="1"/>
</dbReference>
<evidence type="ECO:0000313" key="1">
    <source>
        <dbReference type="EMBL" id="TWP37293.1"/>
    </source>
</evidence>
<name>A0A563E4X5_9MICO</name>
<proteinExistence type="predicted"/>
<dbReference type="OrthoDB" id="3867913at2"/>
<sequence length="207" mass="22717">MARIVPARVLGRSRHANRAPLALVAARVVKRSTGGDYVLTVKGNTPTLRAKLKKLPWKDIPATSQTTRAHGQRATRTTKVTEVPHWVDFPGAAQVAQLRRTVTCNGAKTIEVVYLITSASSHDAPPDVLAGWARGHRGVENRLHYVRDSTLREDLSQVRTGRAPRTMATVRSTVIGLLRMAGWDNIAAGLRHHARHPEQAITLLLTC</sequence>
<protein>
    <submittedName>
        <fullName evidence="1">ISAs1 family transposase</fullName>
    </submittedName>
</protein>
<dbReference type="InterPro" id="IPR047647">
    <property type="entry name" value="ISAs1_transpos"/>
</dbReference>
<evidence type="ECO:0000313" key="2">
    <source>
        <dbReference type="Proteomes" id="UP000320244"/>
    </source>
</evidence>
<dbReference type="Proteomes" id="UP000320244">
    <property type="component" value="Unassembled WGS sequence"/>
</dbReference>
<keyword evidence="2" id="KW-1185">Reference proteome</keyword>
<dbReference type="InterPro" id="IPR051698">
    <property type="entry name" value="Transposase_11-like"/>
</dbReference>
<dbReference type="PANTHER" id="PTHR30298">
    <property type="entry name" value="H REPEAT-ASSOCIATED PREDICTED TRANSPOSASE"/>
    <property type="match status" value="1"/>
</dbReference>
<accession>A0A563E4X5</accession>
<reference evidence="1 2" key="1">
    <citation type="submission" date="2019-05" db="EMBL/GenBank/DDBJ databases">
        <authorList>
            <person name="Lee S.D."/>
        </authorList>
    </citation>
    <scope>NUCLEOTIDE SEQUENCE [LARGE SCALE GENOMIC DNA]</scope>
    <source>
        <strain evidence="1 2">C5-26</strain>
    </source>
</reference>
<dbReference type="EMBL" id="VCQV01000006">
    <property type="protein sequence ID" value="TWP37293.1"/>
    <property type="molecule type" value="Genomic_DNA"/>
</dbReference>